<dbReference type="AlphaFoldDB" id="A0A127QC60"/>
<gene>
    <name evidence="8" type="ORF">CPter91_5362</name>
</gene>
<dbReference type="PANTHER" id="PTHR43788">
    <property type="entry name" value="DNA2/NAM7 HELICASE FAMILY MEMBER"/>
    <property type="match status" value="1"/>
</dbReference>
<dbReference type="SUPFAM" id="SSF52540">
    <property type="entry name" value="P-loop containing nucleoside triphosphate hydrolases"/>
    <property type="match status" value="1"/>
</dbReference>
<keyword evidence="2" id="KW-0547">Nucleotide-binding</keyword>
<comment type="similarity">
    <text evidence="1">Belongs to the DNA2/NAM7 helicase family.</text>
</comment>
<dbReference type="PATRIC" id="fig|279113.9.peg.5320"/>
<keyword evidence="5" id="KW-0067">ATP-binding</keyword>
<evidence type="ECO:0000256" key="5">
    <source>
        <dbReference type="ARBA" id="ARBA00022840"/>
    </source>
</evidence>
<feature type="domain" description="Protein kinase" evidence="7">
    <location>
        <begin position="29"/>
        <end position="275"/>
    </location>
</feature>
<dbReference type="Pfam" id="PF00069">
    <property type="entry name" value="Pkinase"/>
    <property type="match status" value="1"/>
</dbReference>
<dbReference type="CDD" id="cd14014">
    <property type="entry name" value="STKc_PknB_like"/>
    <property type="match status" value="1"/>
</dbReference>
<dbReference type="GO" id="GO:0005524">
    <property type="term" value="F:ATP binding"/>
    <property type="evidence" value="ECO:0007669"/>
    <property type="project" value="UniProtKB-KW"/>
</dbReference>
<dbReference type="STRING" id="279113.CPter91_5362"/>
<dbReference type="Pfam" id="PF13087">
    <property type="entry name" value="AAA_12"/>
    <property type="match status" value="1"/>
</dbReference>
<evidence type="ECO:0000256" key="2">
    <source>
        <dbReference type="ARBA" id="ARBA00022741"/>
    </source>
</evidence>
<dbReference type="InterPro" id="IPR000719">
    <property type="entry name" value="Prot_kinase_dom"/>
</dbReference>
<dbReference type="InterPro" id="IPR041677">
    <property type="entry name" value="DNA2/NAM7_AAA_11"/>
</dbReference>
<feature type="coiled-coil region" evidence="6">
    <location>
        <begin position="756"/>
        <end position="790"/>
    </location>
</feature>
<evidence type="ECO:0000256" key="3">
    <source>
        <dbReference type="ARBA" id="ARBA00022801"/>
    </source>
</evidence>
<name>A0A127QC60_9BURK</name>
<dbReference type="PANTHER" id="PTHR43788:SF8">
    <property type="entry name" value="DNA-BINDING PROTEIN SMUBP-2"/>
    <property type="match status" value="1"/>
</dbReference>
<evidence type="ECO:0000256" key="4">
    <source>
        <dbReference type="ARBA" id="ARBA00022806"/>
    </source>
</evidence>
<dbReference type="OrthoDB" id="9757917at2"/>
<keyword evidence="4" id="KW-0347">Helicase</keyword>
<keyword evidence="3" id="KW-0378">Hydrolase</keyword>
<dbReference type="Pfam" id="PF13086">
    <property type="entry name" value="AAA_11"/>
    <property type="match status" value="1"/>
</dbReference>
<proteinExistence type="inferred from homology"/>
<sequence>MTSDRGKLTMKAVAEKKEAVKRFLANGRYMTKGNPRQGGIASVYRAFDTQDERHVALKVFRQVSGTDDVVEESFRRETQALSDLKHPNIVEILDYGIDSESGEHFIAMEWVNHDLATARSVKPYASWLEFFNPVGQQVLEALAFAHSHATVHRDIKPTNILVTDEGVAKVCDFGISKIRNFLAPGVTLAQYASLPFAPPEPDDGSYSYSRDVFGFAALCVATLSPSTIDTYQQLKSELEQLTIDEPVRRLLRRCLSENDPAERPQNAIVLLGEFERLQPRAATPAKGVILVSLTKKVRDIIDIDLNLSSDTAIEKFVALDLDDVVCEHAKDSLNEQVDNQQSMGRAILLHAGKYSYMAAVESPHGQRLKLVSALDLSASELERRRERAQRADYRFQLSGASVQDSGDCIEALQEALATFGADQKALQAEQREQALYKTWLDLLGAKTELEKIKKVKLRYERFEPTGAGINFTLAKSVEASLLADKDIRIELPSGEFLGAVVSAGEGYILVQPSERNRLDPSVLPDTGTLAVDTTKADAALSKQKSAIDAVRYGRSVNPSLGGYITAPSSVPVPEIVDVDFLQEKIDDDKKDAVKAALSAPPLMLVQGPPGTGKTTFITELVLQTLRAQPSARILLTSQTHVALDNSLERITKESGGKVRAVRIGNESDVRIAETTKMLLVENKLPSMRKEAIATGKNFIEEWATDHGVDLRDTRMAMALERHAGFRERLEYVEVQIDALRPMLAAEKRITLDAEQREEFDDQLDGLTKERDDLTRRLEESLSELRKYEDDKDSIEHFATCSANELRNWADSYSPNTPDGQQLRKLLAAHADWETRFGRSREFRAALIASSQVVAGTCLGVMSVPGRNEITYDLCIVDEASIATPTEVLVPMARARRTVLVGDHRQLSPFQDPELKTSGLLQRFGLTPEQQKATLFNHLNEFLPQELRRTLSTQHRMLPAIGNLISACFYKDELLSVERVPAAFLAGVMPKPVVWYSTSRKPNRASKTIGTSHINDIEAQFVVTLLTRVDFAIRHGKGKGKKISVAVLTGYGEQKRRLRAAINTKQHEWVSFSEVYVNVVDAFQGREADMLIFSVTRSDVKGLGFLREMERINVALSRGKELLAIVGDHLFCQDAEERSNPLKEVLDYIQRNPKDCVLEELPA</sequence>
<dbReference type="EMBL" id="CP013234">
    <property type="protein sequence ID" value="AMP07648.1"/>
    <property type="molecule type" value="Genomic_DNA"/>
</dbReference>
<dbReference type="SMART" id="SM00220">
    <property type="entry name" value="S_TKc"/>
    <property type="match status" value="1"/>
</dbReference>
<dbReference type="Gene3D" id="3.30.200.20">
    <property type="entry name" value="Phosphorylase Kinase, domain 1"/>
    <property type="match status" value="1"/>
</dbReference>
<evidence type="ECO:0000256" key="1">
    <source>
        <dbReference type="ARBA" id="ARBA00007913"/>
    </source>
</evidence>
<dbReference type="Proteomes" id="UP000074561">
    <property type="component" value="Chromosome"/>
</dbReference>
<dbReference type="InterPro" id="IPR041679">
    <property type="entry name" value="DNA2/NAM7-like_C"/>
</dbReference>
<dbReference type="GO" id="GO:0004672">
    <property type="term" value="F:protein kinase activity"/>
    <property type="evidence" value="ECO:0007669"/>
    <property type="project" value="InterPro"/>
</dbReference>
<accession>A0A127QC60</accession>
<evidence type="ECO:0000259" key="7">
    <source>
        <dbReference type="PROSITE" id="PS50011"/>
    </source>
</evidence>
<dbReference type="PROSITE" id="PS50011">
    <property type="entry name" value="PROTEIN_KINASE_DOM"/>
    <property type="match status" value="1"/>
</dbReference>
<dbReference type="InterPro" id="IPR050534">
    <property type="entry name" value="Coronavir_polyprotein_1ab"/>
</dbReference>
<dbReference type="GO" id="GO:0016787">
    <property type="term" value="F:hydrolase activity"/>
    <property type="evidence" value="ECO:0007669"/>
    <property type="project" value="UniProtKB-KW"/>
</dbReference>
<dbReference type="CDD" id="cd18808">
    <property type="entry name" value="SF1_C_Upf1"/>
    <property type="match status" value="1"/>
</dbReference>
<evidence type="ECO:0000313" key="9">
    <source>
        <dbReference type="Proteomes" id="UP000074561"/>
    </source>
</evidence>
<dbReference type="InterPro" id="IPR027417">
    <property type="entry name" value="P-loop_NTPase"/>
</dbReference>
<dbReference type="InterPro" id="IPR047187">
    <property type="entry name" value="SF1_C_Upf1"/>
</dbReference>
<dbReference type="GO" id="GO:0043139">
    <property type="term" value="F:5'-3' DNA helicase activity"/>
    <property type="evidence" value="ECO:0007669"/>
    <property type="project" value="TreeGrafter"/>
</dbReference>
<dbReference type="RefSeq" id="WP_061945390.1">
    <property type="nucleotide sequence ID" value="NZ_CP013234.1"/>
</dbReference>
<protein>
    <submittedName>
        <fullName evidence="8">AAA domain protein</fullName>
    </submittedName>
</protein>
<dbReference type="Gene3D" id="3.40.50.300">
    <property type="entry name" value="P-loop containing nucleotide triphosphate hydrolases"/>
    <property type="match status" value="2"/>
</dbReference>
<evidence type="ECO:0000313" key="8">
    <source>
        <dbReference type="EMBL" id="AMP07648.1"/>
    </source>
</evidence>
<dbReference type="KEGG" id="cpra:CPter91_5362"/>
<reference evidence="8 9" key="1">
    <citation type="submission" date="2015-11" db="EMBL/GenBank/DDBJ databases">
        <title>Exploring the genomic traits of fungus-feeding bacterial genus Collimonas.</title>
        <authorList>
            <person name="Song C."/>
            <person name="Schmidt R."/>
            <person name="de Jager V."/>
            <person name="Krzyzanowska D."/>
            <person name="Jongedijk E."/>
            <person name="Cankar K."/>
            <person name="Beekwilder J."/>
            <person name="van Veen A."/>
            <person name="de Boer W."/>
            <person name="van Veen J.A."/>
            <person name="Garbeva P."/>
        </authorList>
    </citation>
    <scope>NUCLEOTIDE SEQUENCE [LARGE SCALE GENOMIC DNA]</scope>
    <source>
        <strain evidence="8 9">Ter91</strain>
    </source>
</reference>
<dbReference type="Gene3D" id="1.10.510.10">
    <property type="entry name" value="Transferase(Phosphotransferase) domain 1"/>
    <property type="match status" value="1"/>
</dbReference>
<organism evidence="8 9">
    <name type="scientific">Collimonas pratensis</name>
    <dbReference type="NCBI Taxonomy" id="279113"/>
    <lineage>
        <taxon>Bacteria</taxon>
        <taxon>Pseudomonadati</taxon>
        <taxon>Pseudomonadota</taxon>
        <taxon>Betaproteobacteria</taxon>
        <taxon>Burkholderiales</taxon>
        <taxon>Oxalobacteraceae</taxon>
        <taxon>Collimonas</taxon>
    </lineage>
</organism>
<feature type="coiled-coil region" evidence="6">
    <location>
        <begin position="371"/>
        <end position="429"/>
    </location>
</feature>
<dbReference type="InterPro" id="IPR011009">
    <property type="entry name" value="Kinase-like_dom_sf"/>
</dbReference>
<keyword evidence="6" id="KW-0175">Coiled coil</keyword>
<dbReference type="SUPFAM" id="SSF56112">
    <property type="entry name" value="Protein kinase-like (PK-like)"/>
    <property type="match status" value="1"/>
</dbReference>
<evidence type="ECO:0000256" key="6">
    <source>
        <dbReference type="SAM" id="Coils"/>
    </source>
</evidence>